<evidence type="ECO:0000313" key="2">
    <source>
        <dbReference type="Proteomes" id="UP001054837"/>
    </source>
</evidence>
<reference evidence="1 2" key="1">
    <citation type="submission" date="2021-06" db="EMBL/GenBank/DDBJ databases">
        <title>Caerostris darwini draft genome.</title>
        <authorList>
            <person name="Kono N."/>
            <person name="Arakawa K."/>
        </authorList>
    </citation>
    <scope>NUCLEOTIDE SEQUENCE [LARGE SCALE GENOMIC DNA]</scope>
</reference>
<keyword evidence="2" id="KW-1185">Reference proteome</keyword>
<organism evidence="1 2">
    <name type="scientific">Caerostris darwini</name>
    <dbReference type="NCBI Taxonomy" id="1538125"/>
    <lineage>
        <taxon>Eukaryota</taxon>
        <taxon>Metazoa</taxon>
        <taxon>Ecdysozoa</taxon>
        <taxon>Arthropoda</taxon>
        <taxon>Chelicerata</taxon>
        <taxon>Arachnida</taxon>
        <taxon>Araneae</taxon>
        <taxon>Araneomorphae</taxon>
        <taxon>Entelegynae</taxon>
        <taxon>Araneoidea</taxon>
        <taxon>Araneidae</taxon>
        <taxon>Caerostris</taxon>
    </lineage>
</organism>
<name>A0AAV4WJJ6_9ARAC</name>
<accession>A0AAV4WJJ6</accession>
<evidence type="ECO:0000313" key="1">
    <source>
        <dbReference type="EMBL" id="GIY83046.1"/>
    </source>
</evidence>
<sequence>MTEHAGIHIPTLERERIVLSLEGKGGVQWKKCSAEGTLSTFVDNSDTSTRVVRCELDLYNVIVWRTINGEMHSYLQGIQKLISDDCLLLVNFA</sequence>
<proteinExistence type="predicted"/>
<dbReference type="EMBL" id="BPLQ01014770">
    <property type="protein sequence ID" value="GIY83046.1"/>
    <property type="molecule type" value="Genomic_DNA"/>
</dbReference>
<dbReference type="Proteomes" id="UP001054837">
    <property type="component" value="Unassembled WGS sequence"/>
</dbReference>
<protein>
    <submittedName>
        <fullName evidence="1">Uncharacterized protein</fullName>
    </submittedName>
</protein>
<gene>
    <name evidence="1" type="ORF">CDAR_316341</name>
</gene>
<comment type="caution">
    <text evidence="1">The sequence shown here is derived from an EMBL/GenBank/DDBJ whole genome shotgun (WGS) entry which is preliminary data.</text>
</comment>
<dbReference type="AlphaFoldDB" id="A0AAV4WJJ6"/>